<evidence type="ECO:0000256" key="1">
    <source>
        <dbReference type="SAM" id="MobiDB-lite"/>
    </source>
</evidence>
<dbReference type="AlphaFoldDB" id="A0A5B7H3Z5"/>
<accession>A0A5B7H3Z5</accession>
<sequence>MGAAAGTSRRDHRAVSRRGVNSRQTVQVREPRIIPHGETRQATFVRRCTSPHLTGATTPHTRHTIKHSASVDTRP</sequence>
<proteinExistence type="predicted"/>
<feature type="region of interest" description="Disordered" evidence="1">
    <location>
        <begin position="50"/>
        <end position="75"/>
    </location>
</feature>
<dbReference type="Proteomes" id="UP000324222">
    <property type="component" value="Unassembled WGS sequence"/>
</dbReference>
<reference evidence="2 3" key="1">
    <citation type="submission" date="2019-05" db="EMBL/GenBank/DDBJ databases">
        <title>Another draft genome of Portunus trituberculatus and its Hox gene families provides insights of decapod evolution.</title>
        <authorList>
            <person name="Jeong J.-H."/>
            <person name="Song I."/>
            <person name="Kim S."/>
            <person name="Choi T."/>
            <person name="Kim D."/>
            <person name="Ryu S."/>
            <person name="Kim W."/>
        </authorList>
    </citation>
    <scope>NUCLEOTIDE SEQUENCE [LARGE SCALE GENOMIC DNA]</scope>
    <source>
        <tissue evidence="2">Muscle</tissue>
    </source>
</reference>
<gene>
    <name evidence="2" type="ORF">E2C01_059938</name>
</gene>
<feature type="region of interest" description="Disordered" evidence="1">
    <location>
        <begin position="1"/>
        <end position="30"/>
    </location>
</feature>
<name>A0A5B7H3Z5_PORTR</name>
<comment type="caution">
    <text evidence="2">The sequence shown here is derived from an EMBL/GenBank/DDBJ whole genome shotgun (WGS) entry which is preliminary data.</text>
</comment>
<keyword evidence="3" id="KW-1185">Reference proteome</keyword>
<evidence type="ECO:0000313" key="2">
    <source>
        <dbReference type="EMBL" id="MPC65802.1"/>
    </source>
</evidence>
<evidence type="ECO:0000313" key="3">
    <source>
        <dbReference type="Proteomes" id="UP000324222"/>
    </source>
</evidence>
<protein>
    <submittedName>
        <fullName evidence="2">Uncharacterized protein</fullName>
    </submittedName>
</protein>
<organism evidence="2 3">
    <name type="scientific">Portunus trituberculatus</name>
    <name type="common">Swimming crab</name>
    <name type="synonym">Neptunus trituberculatus</name>
    <dbReference type="NCBI Taxonomy" id="210409"/>
    <lineage>
        <taxon>Eukaryota</taxon>
        <taxon>Metazoa</taxon>
        <taxon>Ecdysozoa</taxon>
        <taxon>Arthropoda</taxon>
        <taxon>Crustacea</taxon>
        <taxon>Multicrustacea</taxon>
        <taxon>Malacostraca</taxon>
        <taxon>Eumalacostraca</taxon>
        <taxon>Eucarida</taxon>
        <taxon>Decapoda</taxon>
        <taxon>Pleocyemata</taxon>
        <taxon>Brachyura</taxon>
        <taxon>Eubrachyura</taxon>
        <taxon>Portunoidea</taxon>
        <taxon>Portunidae</taxon>
        <taxon>Portuninae</taxon>
        <taxon>Portunus</taxon>
    </lineage>
</organism>
<dbReference type="EMBL" id="VSRR010023860">
    <property type="protein sequence ID" value="MPC65802.1"/>
    <property type="molecule type" value="Genomic_DNA"/>
</dbReference>